<proteinExistence type="predicted"/>
<accession>A0A840UUR8</accession>
<sequence length="74" mass="8464">MALGCPLVIEKFWERLGLKKVLKAIELQAFRRIETHVKICVLALQIERVAEISCGLPWQAYQTGTGDDPDHRIF</sequence>
<evidence type="ECO:0000313" key="2">
    <source>
        <dbReference type="Proteomes" id="UP000539642"/>
    </source>
</evidence>
<protein>
    <submittedName>
        <fullName evidence="1">Uncharacterized protein</fullName>
    </submittedName>
</protein>
<dbReference type="Proteomes" id="UP000539642">
    <property type="component" value="Unassembled WGS sequence"/>
</dbReference>
<reference evidence="1 2" key="1">
    <citation type="submission" date="2020-08" db="EMBL/GenBank/DDBJ databases">
        <title>Genomic Encyclopedia of Type Strains, Phase IV (KMG-IV): sequencing the most valuable type-strain genomes for metagenomic binning, comparative biology and taxonomic classification.</title>
        <authorList>
            <person name="Goeker M."/>
        </authorList>
    </citation>
    <scope>NUCLEOTIDE SEQUENCE [LARGE SCALE GENOMIC DNA]</scope>
    <source>
        <strain evidence="1 2">DSM 28570</strain>
    </source>
</reference>
<dbReference type="AlphaFoldDB" id="A0A840UUR8"/>
<evidence type="ECO:0000313" key="1">
    <source>
        <dbReference type="EMBL" id="MBB5348563.1"/>
    </source>
</evidence>
<dbReference type="RefSeq" id="WP_183351411.1">
    <property type="nucleotide sequence ID" value="NZ_JACHEO010000013.1"/>
</dbReference>
<keyword evidence="2" id="KW-1185">Reference proteome</keyword>
<organism evidence="1 2">
    <name type="scientific">Desulfoprunum benzoelyticum</name>
    <dbReference type="NCBI Taxonomy" id="1506996"/>
    <lineage>
        <taxon>Bacteria</taxon>
        <taxon>Pseudomonadati</taxon>
        <taxon>Thermodesulfobacteriota</taxon>
        <taxon>Desulfobulbia</taxon>
        <taxon>Desulfobulbales</taxon>
        <taxon>Desulfobulbaceae</taxon>
        <taxon>Desulfoprunum</taxon>
    </lineage>
</organism>
<dbReference type="EMBL" id="JACHEO010000013">
    <property type="protein sequence ID" value="MBB5348563.1"/>
    <property type="molecule type" value="Genomic_DNA"/>
</dbReference>
<comment type="caution">
    <text evidence="1">The sequence shown here is derived from an EMBL/GenBank/DDBJ whole genome shotgun (WGS) entry which is preliminary data.</text>
</comment>
<name>A0A840UUR8_9BACT</name>
<gene>
    <name evidence="1" type="ORF">HNQ81_002299</name>
</gene>